<organism evidence="1 2">
    <name type="scientific">Sitophilus oryzae</name>
    <name type="common">Rice weevil</name>
    <name type="synonym">Curculio oryzae</name>
    <dbReference type="NCBI Taxonomy" id="7048"/>
    <lineage>
        <taxon>Eukaryota</taxon>
        <taxon>Metazoa</taxon>
        <taxon>Ecdysozoa</taxon>
        <taxon>Arthropoda</taxon>
        <taxon>Hexapoda</taxon>
        <taxon>Insecta</taxon>
        <taxon>Pterygota</taxon>
        <taxon>Neoptera</taxon>
        <taxon>Endopterygota</taxon>
        <taxon>Coleoptera</taxon>
        <taxon>Polyphaga</taxon>
        <taxon>Cucujiformia</taxon>
        <taxon>Curculionidae</taxon>
        <taxon>Dryophthorinae</taxon>
        <taxon>Sitophilus</taxon>
    </lineage>
</organism>
<gene>
    <name evidence="2" type="primary">LOC115877231</name>
</gene>
<evidence type="ECO:0000313" key="1">
    <source>
        <dbReference type="Proteomes" id="UP000504635"/>
    </source>
</evidence>
<sequence>MSPKIAMLREPHISPKVAILSPQISPKIEIFSAPHISPKIAILLLYRPKSQIFIVERVLLIFNGHFNLLPENTCFILISAPKTNQRFLLLENIVKITVMDSLESPLPFQLVGMSREEFEMELAEIYDIPSDQDYVCSNGSDNDLEETWSQ</sequence>
<dbReference type="GeneID" id="115877231"/>
<accession>A0A6J2XEQ1</accession>
<dbReference type="RefSeq" id="XP_030749249.1">
    <property type="nucleotide sequence ID" value="XM_030893389.1"/>
</dbReference>
<proteinExistence type="predicted"/>
<name>A0A6J2XEQ1_SITOR</name>
<dbReference type="Proteomes" id="UP000504635">
    <property type="component" value="Unplaced"/>
</dbReference>
<dbReference type="AlphaFoldDB" id="A0A6J2XEQ1"/>
<evidence type="ECO:0000313" key="2">
    <source>
        <dbReference type="RefSeq" id="XP_030749249.1"/>
    </source>
</evidence>
<reference evidence="2" key="1">
    <citation type="submission" date="2025-08" db="UniProtKB">
        <authorList>
            <consortium name="RefSeq"/>
        </authorList>
    </citation>
    <scope>IDENTIFICATION</scope>
    <source>
        <tissue evidence="2">Gonads</tissue>
    </source>
</reference>
<dbReference type="KEGG" id="soy:115877231"/>
<dbReference type="InParanoid" id="A0A6J2XEQ1"/>
<protein>
    <submittedName>
        <fullName evidence="2">Uncharacterized protein LOC115877231</fullName>
    </submittedName>
</protein>
<keyword evidence="1" id="KW-1185">Reference proteome</keyword>